<evidence type="ECO:0000256" key="1">
    <source>
        <dbReference type="SAM" id="SignalP"/>
    </source>
</evidence>
<dbReference type="AlphaFoldDB" id="A0A0G4H9V8"/>
<protein>
    <submittedName>
        <fullName evidence="2">Uncharacterized protein</fullName>
    </submittedName>
</protein>
<organism evidence="2">
    <name type="scientific">Chromera velia CCMP2878</name>
    <dbReference type="NCBI Taxonomy" id="1169474"/>
    <lineage>
        <taxon>Eukaryota</taxon>
        <taxon>Sar</taxon>
        <taxon>Alveolata</taxon>
        <taxon>Colpodellida</taxon>
        <taxon>Chromeraceae</taxon>
        <taxon>Chromera</taxon>
    </lineage>
</organism>
<dbReference type="VEuPathDB" id="CryptoDB:Cvel_25496"/>
<sequence>MESKGRILGLLLLLGLSSAFGHEKHEHGHDVAMMPYSSLDEAESALSALEGQAQAGGYMCHGDAHEIGHRLAATLLEENKSGLEAARVVGEICGTRCQFGCFHGAVGSLIVSGGVQTATDLCLQGGYYNKQLDAGECSHAAGHAFLKLRFHGSTATGGFDPMSLSAPTQQGVDPHGAENMCVQAFANAPIGLTYYCQAGAWMELFTEHWGEVTSRFSTPLEWCEQAQTKNKGFCRYYALREYPVKDVDEAIADCDDVSSAAAGRGEGGGPSAYESCVFATALHIGWWAEVEERQELARACGDLRWQHSGAAAIACVDGLAARMRKYFSDERMAVCGSLPEESVSGRDLVVSLRQRCMHKGQQVYYDLQRDVFW</sequence>
<evidence type="ECO:0000313" key="2">
    <source>
        <dbReference type="EMBL" id="CEM40710.1"/>
    </source>
</evidence>
<name>A0A0G4H9V8_9ALVE</name>
<proteinExistence type="predicted"/>
<dbReference type="EMBL" id="CDMZ01002091">
    <property type="protein sequence ID" value="CEM40710.1"/>
    <property type="molecule type" value="Genomic_DNA"/>
</dbReference>
<feature type="chain" id="PRO_5005191134" evidence="1">
    <location>
        <begin position="22"/>
        <end position="373"/>
    </location>
</feature>
<accession>A0A0G4H9V8</accession>
<keyword evidence="1" id="KW-0732">Signal</keyword>
<feature type="signal peptide" evidence="1">
    <location>
        <begin position="1"/>
        <end position="21"/>
    </location>
</feature>
<gene>
    <name evidence="2" type="ORF">Cvel_25496</name>
</gene>
<reference evidence="2" key="1">
    <citation type="submission" date="2014-11" db="EMBL/GenBank/DDBJ databases">
        <authorList>
            <person name="Otto D Thomas"/>
            <person name="Naeem Raeece"/>
        </authorList>
    </citation>
    <scope>NUCLEOTIDE SEQUENCE</scope>
</reference>